<evidence type="ECO:0000256" key="5">
    <source>
        <dbReference type="PROSITE-ProRule" id="PRU00221"/>
    </source>
</evidence>
<evidence type="ECO:0000256" key="2">
    <source>
        <dbReference type="ARBA" id="ARBA00022664"/>
    </source>
</evidence>
<dbReference type="InterPro" id="IPR015943">
    <property type="entry name" value="WD40/YVTN_repeat-like_dom_sf"/>
</dbReference>
<organism evidence="7 8">
    <name type="scientific">Perkinsus olseni</name>
    <name type="common">Perkinsus atlanticus</name>
    <dbReference type="NCBI Taxonomy" id="32597"/>
    <lineage>
        <taxon>Eukaryota</taxon>
        <taxon>Sar</taxon>
        <taxon>Alveolata</taxon>
        <taxon>Perkinsozoa</taxon>
        <taxon>Perkinsea</taxon>
        <taxon>Perkinsida</taxon>
        <taxon>Perkinsidae</taxon>
        <taxon>Perkinsus</taxon>
    </lineage>
</organism>
<evidence type="ECO:0000313" key="8">
    <source>
        <dbReference type="Proteomes" id="UP000570595"/>
    </source>
</evidence>
<gene>
    <name evidence="7" type="primary">SNRNP40</name>
    <name evidence="7" type="ORF">FOZ61_000778</name>
</gene>
<feature type="compositionally biased region" description="Polar residues" evidence="6">
    <location>
        <begin position="271"/>
        <end position="285"/>
    </location>
</feature>
<evidence type="ECO:0000313" key="7">
    <source>
        <dbReference type="EMBL" id="KAF4664471.1"/>
    </source>
</evidence>
<protein>
    <submittedName>
        <fullName evidence="7">U5 small nuclear ribonucleoprotein</fullName>
    </submittedName>
</protein>
<dbReference type="SUPFAM" id="SSF50978">
    <property type="entry name" value="WD40 repeat-like"/>
    <property type="match status" value="1"/>
</dbReference>
<evidence type="ECO:0000256" key="4">
    <source>
        <dbReference type="ARBA" id="ARBA00023187"/>
    </source>
</evidence>
<dbReference type="GO" id="GO:0071013">
    <property type="term" value="C:catalytic step 2 spliceosome"/>
    <property type="evidence" value="ECO:0007669"/>
    <property type="project" value="TreeGrafter"/>
</dbReference>
<feature type="repeat" description="WD" evidence="5">
    <location>
        <begin position="513"/>
        <end position="546"/>
    </location>
</feature>
<dbReference type="InterPro" id="IPR052234">
    <property type="entry name" value="U5_snRNP_Component"/>
</dbReference>
<dbReference type="SMART" id="SM00320">
    <property type="entry name" value="WD40"/>
    <property type="match status" value="7"/>
</dbReference>
<dbReference type="AlphaFoldDB" id="A0A7J6M083"/>
<evidence type="ECO:0000256" key="3">
    <source>
        <dbReference type="ARBA" id="ARBA00022737"/>
    </source>
</evidence>
<feature type="repeat" description="WD" evidence="5">
    <location>
        <begin position="750"/>
        <end position="781"/>
    </location>
</feature>
<reference evidence="7 8" key="1">
    <citation type="submission" date="2020-04" db="EMBL/GenBank/DDBJ databases">
        <title>Perkinsus olseni comparative genomics.</title>
        <authorList>
            <person name="Bogema D.R."/>
        </authorList>
    </citation>
    <scope>NUCLEOTIDE SEQUENCE [LARGE SCALE GENOMIC DNA]</scope>
    <source>
        <strain evidence="7">ATCC PRA-179</strain>
    </source>
</reference>
<evidence type="ECO:0000256" key="6">
    <source>
        <dbReference type="SAM" id="MobiDB-lite"/>
    </source>
</evidence>
<keyword evidence="3" id="KW-0677">Repeat</keyword>
<dbReference type="InterPro" id="IPR001680">
    <property type="entry name" value="WD40_rpt"/>
</dbReference>
<accession>A0A7J6M083</accession>
<dbReference type="PROSITE" id="PS50294">
    <property type="entry name" value="WD_REPEATS_REGION"/>
    <property type="match status" value="5"/>
</dbReference>
<feature type="compositionally biased region" description="Acidic residues" evidence="6">
    <location>
        <begin position="243"/>
        <end position="254"/>
    </location>
</feature>
<name>A0A7J6M083_PEROL</name>
<dbReference type="GO" id="GO:0008380">
    <property type="term" value="P:RNA splicing"/>
    <property type="evidence" value="ECO:0007669"/>
    <property type="project" value="UniProtKB-KW"/>
</dbReference>
<sequence length="817" mass="90452">MLRVGFRFRPVVLMKETGRSLSGTTDNSAIEEYCGPGGELRPLTFGAALDSTAGGVAENRHPRVGIFRCAGQCKSTAATDALVSLNLRWYATSVIHQLYNDAETDCRVEMMQYKTMGIRPSKAKLKRWSIYTSPHHLARFANESKEYVRSWTRLHKCRFESAEQCRLLITLQHRLQCDLNEAAPQTTNGGSSEDAHHEKYTEEGVSTQLIRNLPRGNTYVIGGRTFHFDEAFVCHSSAAELIDEDGDTTADEDNSPGSFRRGNTDAADQLSDCSSVPSPCVTASSDRPKERFVASTLEAIMAVVGRYCASQGVHGEEQRMLTRAVTTQMSQIGFANLEYSAVTTRQFVCEDPLQATTISLDVTADGTAIRLELFGRKSEFSSYAVGYEETPPDVMFIPCGPGSSRTLKAEILWRLRTAQKSSLDEPAELRVTPKTDLHRPDGMPRLKNPFEVLLVDGQEKLVARPPSSWTLLMALVASAAQQSLAVSGEAGGVLAKPLEANRRSKLQAPTMLLTGHEAEVFCCDFSADGANLASGGFDKNILVWKVYGDCDNWCILKGHENAVLEVHWSLTEQNKIVSCSADKSVALWDVEEGKRIKKLRGHGAVVNSCQVTRRGVPLVVSGGDDGSIKLWDLRVRRCVQTRDHQYQVLSVTFDDTATRIFAGTLDNQILSMDIRKMDAEQNVIELGPEHDDSITGLAVSNDGNFLLSNSMDKSVKLWDIRPFVAHDSQRLVHHFTRGVQHDSERNLLRVRWSPDDQYFTTGNAKRVVNVWDVRSREILYSLPGHTGSVNEVCFHPSESYVIASASSDRTIYLGELA</sequence>
<dbReference type="Gene3D" id="2.130.10.10">
    <property type="entry name" value="YVTN repeat-like/Quinoprotein amine dehydrogenase"/>
    <property type="match status" value="1"/>
</dbReference>
<dbReference type="EMBL" id="JABAHT010000116">
    <property type="protein sequence ID" value="KAF4664471.1"/>
    <property type="molecule type" value="Genomic_DNA"/>
</dbReference>
<keyword evidence="1 5" id="KW-0853">WD repeat</keyword>
<dbReference type="Proteomes" id="UP000570595">
    <property type="component" value="Unassembled WGS sequence"/>
</dbReference>
<dbReference type="InterPro" id="IPR019775">
    <property type="entry name" value="WD40_repeat_CS"/>
</dbReference>
<dbReference type="OrthoDB" id="1068471at2759"/>
<dbReference type="GO" id="GO:0006397">
    <property type="term" value="P:mRNA processing"/>
    <property type="evidence" value="ECO:0007669"/>
    <property type="project" value="UniProtKB-KW"/>
</dbReference>
<dbReference type="PROSITE" id="PS50082">
    <property type="entry name" value="WD_REPEATS_2"/>
    <property type="match status" value="6"/>
</dbReference>
<feature type="repeat" description="WD" evidence="5">
    <location>
        <begin position="687"/>
        <end position="721"/>
    </location>
</feature>
<proteinExistence type="predicted"/>
<dbReference type="PANTHER" id="PTHR44006">
    <property type="entry name" value="U5 SMALL NUCLEAR RIBONUCLEOPROTEIN 40 KDA PROTEIN"/>
    <property type="match status" value="1"/>
</dbReference>
<dbReference type="InterPro" id="IPR036322">
    <property type="entry name" value="WD40_repeat_dom_sf"/>
</dbReference>
<dbReference type="CDD" id="cd00200">
    <property type="entry name" value="WD40"/>
    <property type="match status" value="1"/>
</dbReference>
<comment type="caution">
    <text evidence="7">The sequence shown here is derived from an EMBL/GenBank/DDBJ whole genome shotgun (WGS) entry which is preliminary data.</text>
</comment>
<evidence type="ECO:0000256" key="1">
    <source>
        <dbReference type="ARBA" id="ARBA00022574"/>
    </source>
</evidence>
<dbReference type="GO" id="GO:0003723">
    <property type="term" value="F:RNA binding"/>
    <property type="evidence" value="ECO:0007669"/>
    <property type="project" value="TreeGrafter"/>
</dbReference>
<dbReference type="PANTHER" id="PTHR44006:SF1">
    <property type="entry name" value="U5 SMALL NUCLEAR RIBONUCLEOPROTEIN 40 KDA PROTEIN"/>
    <property type="match status" value="1"/>
</dbReference>
<feature type="repeat" description="WD" evidence="5">
    <location>
        <begin position="782"/>
        <end position="817"/>
    </location>
</feature>
<keyword evidence="4" id="KW-0508">mRNA splicing</keyword>
<keyword evidence="7" id="KW-0687">Ribonucleoprotein</keyword>
<dbReference type="InterPro" id="IPR020472">
    <property type="entry name" value="WD40_PAC1"/>
</dbReference>
<dbReference type="PROSITE" id="PS00678">
    <property type="entry name" value="WD_REPEATS_1"/>
    <property type="match status" value="2"/>
</dbReference>
<feature type="repeat" description="WD" evidence="5">
    <location>
        <begin position="556"/>
        <end position="598"/>
    </location>
</feature>
<dbReference type="PRINTS" id="PR00320">
    <property type="entry name" value="GPROTEINBRPT"/>
</dbReference>
<feature type="region of interest" description="Disordered" evidence="6">
    <location>
        <begin position="243"/>
        <end position="287"/>
    </location>
</feature>
<dbReference type="Pfam" id="PF00400">
    <property type="entry name" value="WD40"/>
    <property type="match status" value="6"/>
</dbReference>
<feature type="repeat" description="WD" evidence="5">
    <location>
        <begin position="599"/>
        <end position="641"/>
    </location>
</feature>
<keyword evidence="2" id="KW-0507">mRNA processing</keyword>